<sequence length="30" mass="3205">MAKAHGRVASHVTQVSFDDGQSTWACLVAM</sequence>
<keyword evidence="2" id="KW-1185">Reference proteome</keyword>
<dbReference type="Proteomes" id="UP000032142">
    <property type="component" value="Unassembled WGS sequence"/>
</dbReference>
<gene>
    <name evidence="1" type="ORF">F383_25382</name>
</gene>
<organism evidence="1 2">
    <name type="scientific">Gossypium arboreum</name>
    <name type="common">Tree cotton</name>
    <name type="synonym">Gossypium nanking</name>
    <dbReference type="NCBI Taxonomy" id="29729"/>
    <lineage>
        <taxon>Eukaryota</taxon>
        <taxon>Viridiplantae</taxon>
        <taxon>Streptophyta</taxon>
        <taxon>Embryophyta</taxon>
        <taxon>Tracheophyta</taxon>
        <taxon>Spermatophyta</taxon>
        <taxon>Magnoliopsida</taxon>
        <taxon>eudicotyledons</taxon>
        <taxon>Gunneridae</taxon>
        <taxon>Pentapetalae</taxon>
        <taxon>rosids</taxon>
        <taxon>malvids</taxon>
        <taxon>Malvales</taxon>
        <taxon>Malvaceae</taxon>
        <taxon>Malvoideae</taxon>
        <taxon>Gossypium</taxon>
    </lineage>
</organism>
<evidence type="ECO:0000313" key="2">
    <source>
        <dbReference type="Proteomes" id="UP000032142"/>
    </source>
</evidence>
<dbReference type="EMBL" id="KN412631">
    <property type="protein sequence ID" value="KHG19275.1"/>
    <property type="molecule type" value="Genomic_DNA"/>
</dbReference>
<accession>A0A0B0P2L3</accession>
<proteinExistence type="predicted"/>
<protein>
    <submittedName>
        <fullName evidence="1">Uncharacterized protein</fullName>
    </submittedName>
</protein>
<dbReference type="AlphaFoldDB" id="A0A0B0P2L3"/>
<reference evidence="2" key="1">
    <citation type="submission" date="2014-09" db="EMBL/GenBank/DDBJ databases">
        <authorList>
            <person name="Mudge J."/>
            <person name="Ramaraj T."/>
            <person name="Lindquist I.E."/>
            <person name="Bharti A.K."/>
            <person name="Sundararajan A."/>
            <person name="Cameron C.T."/>
            <person name="Woodward J.E."/>
            <person name="May G.D."/>
            <person name="Brubaker C."/>
            <person name="Broadhvest J."/>
            <person name="Wilkins T.A."/>
        </authorList>
    </citation>
    <scope>NUCLEOTIDE SEQUENCE</scope>
    <source>
        <strain evidence="2">cv. AKA8401</strain>
    </source>
</reference>
<evidence type="ECO:0000313" key="1">
    <source>
        <dbReference type="EMBL" id="KHG19275.1"/>
    </source>
</evidence>
<name>A0A0B0P2L3_GOSAR</name>